<proteinExistence type="predicted"/>
<organism evidence="2 3">
    <name type="scientific">Lentinus tigrinus ALCF2SS1-6</name>
    <dbReference type="NCBI Taxonomy" id="1328759"/>
    <lineage>
        <taxon>Eukaryota</taxon>
        <taxon>Fungi</taxon>
        <taxon>Dikarya</taxon>
        <taxon>Basidiomycota</taxon>
        <taxon>Agaricomycotina</taxon>
        <taxon>Agaricomycetes</taxon>
        <taxon>Polyporales</taxon>
        <taxon>Polyporaceae</taxon>
        <taxon>Lentinus</taxon>
    </lineage>
</organism>
<evidence type="ECO:0000313" key="3">
    <source>
        <dbReference type="Proteomes" id="UP000313359"/>
    </source>
</evidence>
<gene>
    <name evidence="2" type="ORF">L227DRAFT_395169</name>
</gene>
<feature type="region of interest" description="Disordered" evidence="1">
    <location>
        <begin position="43"/>
        <end position="68"/>
    </location>
</feature>
<evidence type="ECO:0000313" key="2">
    <source>
        <dbReference type="EMBL" id="RPD63603.1"/>
    </source>
</evidence>
<evidence type="ECO:0000256" key="1">
    <source>
        <dbReference type="SAM" id="MobiDB-lite"/>
    </source>
</evidence>
<reference evidence="2" key="1">
    <citation type="journal article" date="2018" name="Genome Biol. Evol.">
        <title>Genomics and development of Lentinus tigrinus, a white-rot wood-decaying mushroom with dimorphic fruiting bodies.</title>
        <authorList>
            <person name="Wu B."/>
            <person name="Xu Z."/>
            <person name="Knudson A."/>
            <person name="Carlson A."/>
            <person name="Chen N."/>
            <person name="Kovaka S."/>
            <person name="LaButti K."/>
            <person name="Lipzen A."/>
            <person name="Pennachio C."/>
            <person name="Riley R."/>
            <person name="Schakwitz W."/>
            <person name="Umezawa K."/>
            <person name="Ohm R.A."/>
            <person name="Grigoriev I.V."/>
            <person name="Nagy L.G."/>
            <person name="Gibbons J."/>
            <person name="Hibbett D."/>
        </authorList>
    </citation>
    <scope>NUCLEOTIDE SEQUENCE [LARGE SCALE GENOMIC DNA]</scope>
    <source>
        <strain evidence="2">ALCF2SS1-6</strain>
    </source>
</reference>
<name>A0A5C2SIJ2_9APHY</name>
<keyword evidence="3" id="KW-1185">Reference proteome</keyword>
<dbReference type="EMBL" id="ML122256">
    <property type="protein sequence ID" value="RPD63603.1"/>
    <property type="molecule type" value="Genomic_DNA"/>
</dbReference>
<accession>A0A5C2SIJ2</accession>
<dbReference type="AlphaFoldDB" id="A0A5C2SIJ2"/>
<protein>
    <submittedName>
        <fullName evidence="2">Uncharacterized protein</fullName>
    </submittedName>
</protein>
<feature type="region of interest" description="Disordered" evidence="1">
    <location>
        <begin position="1"/>
        <end position="24"/>
    </location>
</feature>
<sequence>MDRRDDELDGGQSDDRHKGTKSTIASLQAHCDRLVPMTRLYISTERGKSTGGRYTPSPNDQEVEMGTR</sequence>
<dbReference type="Proteomes" id="UP000313359">
    <property type="component" value="Unassembled WGS sequence"/>
</dbReference>